<evidence type="ECO:0000259" key="2">
    <source>
        <dbReference type="Pfam" id="PF22599"/>
    </source>
</evidence>
<dbReference type="RefSeq" id="WP_306837533.1">
    <property type="nucleotide sequence ID" value="NZ_JAUSRF010000013.1"/>
</dbReference>
<name>A0ABT9PX49_9HYPH</name>
<keyword evidence="1" id="KW-0732">Signal</keyword>
<accession>A0ABT9PX49</accession>
<dbReference type="Pfam" id="PF22599">
    <property type="entry name" value="SecDF_P1_head"/>
    <property type="match status" value="1"/>
</dbReference>
<dbReference type="Gene3D" id="3.30.1360.200">
    <property type="match status" value="1"/>
</dbReference>
<evidence type="ECO:0000256" key="1">
    <source>
        <dbReference type="SAM" id="SignalP"/>
    </source>
</evidence>
<protein>
    <submittedName>
        <fullName evidence="3">Preprotein translocase subunit SecD</fullName>
    </submittedName>
</protein>
<dbReference type="InterPro" id="IPR054384">
    <property type="entry name" value="SecDF_P1_head"/>
</dbReference>
<dbReference type="Proteomes" id="UP001241472">
    <property type="component" value="Unassembled WGS sequence"/>
</dbReference>
<proteinExistence type="predicted"/>
<gene>
    <name evidence="3" type="ORF">J2T09_003838</name>
</gene>
<sequence length="119" mass="12962">MRKTTYSIWLLLGSITVASAEPLEILDAYPNRSADSNGPGVVVRLTPAGGEAVQRLTTENVGRRLSLKLGERELMAPVIREPTTNRYFLLSGAMTRPDAERLAEDIQRAGQLDATIIAP</sequence>
<feature type="signal peptide" evidence="1">
    <location>
        <begin position="1"/>
        <end position="20"/>
    </location>
</feature>
<organism evidence="3 4">
    <name type="scientific">Neorhizobium huautlense</name>
    <dbReference type="NCBI Taxonomy" id="67774"/>
    <lineage>
        <taxon>Bacteria</taxon>
        <taxon>Pseudomonadati</taxon>
        <taxon>Pseudomonadota</taxon>
        <taxon>Alphaproteobacteria</taxon>
        <taxon>Hyphomicrobiales</taxon>
        <taxon>Rhizobiaceae</taxon>
        <taxon>Rhizobium/Agrobacterium group</taxon>
        <taxon>Neorhizobium</taxon>
    </lineage>
</organism>
<dbReference type="EMBL" id="JAUSRF010000013">
    <property type="protein sequence ID" value="MDP9839063.1"/>
    <property type="molecule type" value="Genomic_DNA"/>
</dbReference>
<keyword evidence="4" id="KW-1185">Reference proteome</keyword>
<evidence type="ECO:0000313" key="3">
    <source>
        <dbReference type="EMBL" id="MDP9839063.1"/>
    </source>
</evidence>
<feature type="chain" id="PRO_5045802566" evidence="1">
    <location>
        <begin position="21"/>
        <end position="119"/>
    </location>
</feature>
<comment type="caution">
    <text evidence="3">The sequence shown here is derived from an EMBL/GenBank/DDBJ whole genome shotgun (WGS) entry which is preliminary data.</text>
</comment>
<reference evidence="3 4" key="1">
    <citation type="submission" date="2023-07" db="EMBL/GenBank/DDBJ databases">
        <title>Sorghum-associated microbial communities from plants grown in Nebraska, USA.</title>
        <authorList>
            <person name="Schachtman D."/>
        </authorList>
    </citation>
    <scope>NUCLEOTIDE SEQUENCE [LARGE SCALE GENOMIC DNA]</scope>
    <source>
        <strain evidence="3 4">DS1307</strain>
    </source>
</reference>
<evidence type="ECO:0000313" key="4">
    <source>
        <dbReference type="Proteomes" id="UP001241472"/>
    </source>
</evidence>
<feature type="domain" description="SecDF P1 head subdomain" evidence="2">
    <location>
        <begin position="24"/>
        <end position="113"/>
    </location>
</feature>